<sequence length="272" mass="30591">MVDQPGKGPGAGAGTVWVDGVASWTVPLPIEAPDGEVALTRQEAESLTARLYEMEEETGRPVQRIRQVTYEIVYGQPVPGTDYPPPPPVLEHPEIREQLTEEPELARLRLNTWLLRYPDHPVLVHFLVKVHRVLGDQATADRLAEQNHGRHPRYLFARLDLAQVYLARNQLDRIPALFDGKFSLPQVCPGRTVFHVSEHLGFSSVMAEYFLARNQPNLAEAYLRNIREVDPEHPLAQPQTIAGVSFLARLKRAAHRWTVGGERARTGTDDRG</sequence>
<dbReference type="Gene3D" id="1.25.40.10">
    <property type="entry name" value="Tetratricopeptide repeat domain"/>
    <property type="match status" value="1"/>
</dbReference>
<dbReference type="AlphaFoldDB" id="A0A367ZTH1"/>
<organism evidence="1 2">
    <name type="scientific">Candidatus Ozemobacter sibiricus</name>
    <dbReference type="NCBI Taxonomy" id="2268124"/>
    <lineage>
        <taxon>Bacteria</taxon>
        <taxon>Candidatus Ozemobacteria</taxon>
        <taxon>Candidatus Ozemobacterales</taxon>
        <taxon>Candidatus Ozemobacteraceae</taxon>
        <taxon>Candidatus Ozemobacter</taxon>
    </lineage>
</organism>
<dbReference type="InterPro" id="IPR011990">
    <property type="entry name" value="TPR-like_helical_dom_sf"/>
</dbReference>
<name>A0A367ZTH1_9BACT</name>
<dbReference type="SUPFAM" id="SSF48452">
    <property type="entry name" value="TPR-like"/>
    <property type="match status" value="1"/>
</dbReference>
<gene>
    <name evidence="1" type="ORF">OZSIB_2314</name>
</gene>
<evidence type="ECO:0000313" key="1">
    <source>
        <dbReference type="EMBL" id="RCK81445.1"/>
    </source>
</evidence>
<dbReference type="Proteomes" id="UP000252355">
    <property type="component" value="Unassembled WGS sequence"/>
</dbReference>
<reference evidence="1 2" key="1">
    <citation type="submission" date="2018-05" db="EMBL/GenBank/DDBJ databases">
        <title>A metagenomic window into the 2 km-deep terrestrial subsurface aquifer revealed taxonomically and functionally diverse microbial community comprising novel uncultured bacterial lineages.</title>
        <authorList>
            <person name="Kadnikov V.V."/>
            <person name="Mardanov A.V."/>
            <person name="Beletsky A.V."/>
            <person name="Banks D."/>
            <person name="Pimenov N.V."/>
            <person name="Frank Y.A."/>
            <person name="Karnachuk O.V."/>
            <person name="Ravin N.V."/>
        </authorList>
    </citation>
    <scope>NUCLEOTIDE SEQUENCE [LARGE SCALE GENOMIC DNA]</scope>
    <source>
        <strain evidence="1">BY5</strain>
    </source>
</reference>
<accession>A0A367ZTH1</accession>
<proteinExistence type="predicted"/>
<protein>
    <submittedName>
        <fullName evidence="1">Uncharacterized protein</fullName>
    </submittedName>
</protein>
<evidence type="ECO:0000313" key="2">
    <source>
        <dbReference type="Proteomes" id="UP000252355"/>
    </source>
</evidence>
<dbReference type="EMBL" id="QOQW01000002">
    <property type="protein sequence ID" value="RCK81445.1"/>
    <property type="molecule type" value="Genomic_DNA"/>
</dbReference>
<comment type="caution">
    <text evidence="1">The sequence shown here is derived from an EMBL/GenBank/DDBJ whole genome shotgun (WGS) entry which is preliminary data.</text>
</comment>